<evidence type="ECO:0000259" key="1">
    <source>
        <dbReference type="PROSITE" id="PS50075"/>
    </source>
</evidence>
<reference evidence="2" key="1">
    <citation type="submission" date="2021-04" db="EMBL/GenBank/DDBJ databases">
        <title>Sequencing of actinobacteria type strains.</title>
        <authorList>
            <person name="Nguyen G.-S."/>
            <person name="Wentzel A."/>
        </authorList>
    </citation>
    <scope>NUCLEOTIDE SEQUENCE</scope>
    <source>
        <strain evidence="2">DSM 42095</strain>
    </source>
</reference>
<feature type="domain" description="Carrier" evidence="1">
    <location>
        <begin position="1"/>
        <end position="76"/>
    </location>
</feature>
<accession>A0A8T4J190</accession>
<dbReference type="Pfam" id="PF00550">
    <property type="entry name" value="PP-binding"/>
    <property type="match status" value="1"/>
</dbReference>
<keyword evidence="3" id="KW-1185">Reference proteome</keyword>
<evidence type="ECO:0000313" key="3">
    <source>
        <dbReference type="Proteomes" id="UP000675554"/>
    </source>
</evidence>
<sequence length="79" mass="8352">MNSTYDRLTGLLATGFGIEAGEVTPESTFEDLELDSLALVELALATQEKFGVSLSEDDLRTQSTLAEAAEVVDAKQASA</sequence>
<dbReference type="InterPro" id="IPR009081">
    <property type="entry name" value="PP-bd_ACP"/>
</dbReference>
<evidence type="ECO:0000313" key="2">
    <source>
        <dbReference type="EMBL" id="MBR7676723.1"/>
    </source>
</evidence>
<proteinExistence type="predicted"/>
<gene>
    <name evidence="2" type="ORF">KDA82_27700</name>
</gene>
<dbReference type="InterPro" id="IPR036736">
    <property type="entry name" value="ACP-like_sf"/>
</dbReference>
<dbReference type="Gene3D" id="1.10.1200.10">
    <property type="entry name" value="ACP-like"/>
    <property type="match status" value="1"/>
</dbReference>
<dbReference type="AlphaFoldDB" id="A0A8T4J190"/>
<dbReference type="Proteomes" id="UP000675554">
    <property type="component" value="Unassembled WGS sequence"/>
</dbReference>
<protein>
    <submittedName>
        <fullName evidence="2">Acyl carrier protein</fullName>
    </submittedName>
</protein>
<dbReference type="SUPFAM" id="SSF47336">
    <property type="entry name" value="ACP-like"/>
    <property type="match status" value="1"/>
</dbReference>
<dbReference type="PROSITE" id="PS50075">
    <property type="entry name" value="CARRIER"/>
    <property type="match status" value="1"/>
</dbReference>
<name>A0A8T4J190_9ACTN</name>
<organism evidence="2 3">
    <name type="scientific">Streptomyces daliensis</name>
    <dbReference type="NCBI Taxonomy" id="299421"/>
    <lineage>
        <taxon>Bacteria</taxon>
        <taxon>Bacillati</taxon>
        <taxon>Actinomycetota</taxon>
        <taxon>Actinomycetes</taxon>
        <taxon>Kitasatosporales</taxon>
        <taxon>Streptomycetaceae</taxon>
        <taxon>Streptomyces</taxon>
    </lineage>
</organism>
<comment type="caution">
    <text evidence="2">The sequence shown here is derived from an EMBL/GenBank/DDBJ whole genome shotgun (WGS) entry which is preliminary data.</text>
</comment>
<dbReference type="EMBL" id="JAGSMN010000729">
    <property type="protein sequence ID" value="MBR7676723.1"/>
    <property type="molecule type" value="Genomic_DNA"/>
</dbReference>